<dbReference type="PATRIC" id="fig|1502723.3.peg.751"/>
<dbReference type="InterPro" id="IPR036754">
    <property type="entry name" value="YbaK/aa-tRNA-synt-asso_dom_sf"/>
</dbReference>
<dbReference type="InterPro" id="IPR007214">
    <property type="entry name" value="YbaK/aa-tRNA-synth-assoc-dom"/>
</dbReference>
<sequence length="162" mass="17011">MSELVHRPDGISSPEQVLLAAGVPFTVMDHEPIVGQADAELLLGLPTERLLKTMVFRNADRGFVLAALPVTGRVNYGRLARAAGTSRAKLSQAAPEDLRALGMEPGGASPVCAAAGVVVVFDVAVRQMGVVCCGSGRADRTIQVDVGHLIELVKPIFGELSR</sequence>
<dbReference type="AlphaFoldDB" id="A0A0D8B5B7"/>
<evidence type="ECO:0000259" key="1">
    <source>
        <dbReference type="Pfam" id="PF04073"/>
    </source>
</evidence>
<dbReference type="CDD" id="cd04332">
    <property type="entry name" value="YbaK_like"/>
    <property type="match status" value="1"/>
</dbReference>
<reference evidence="2 3" key="2">
    <citation type="journal article" date="2016" name="Genome Announc.">
        <title>Permanent Draft Genome Sequences for Two Variants of Frankia sp. Strain CpI1, the First Frankia Strain Isolated from Root Nodules of Comptonia peregrina.</title>
        <authorList>
            <person name="Oshone R."/>
            <person name="Hurst S.G.IV."/>
            <person name="Abebe-Akele F."/>
            <person name="Simpson S."/>
            <person name="Morris K."/>
            <person name="Thomas W.K."/>
            <person name="Tisa L.S."/>
        </authorList>
    </citation>
    <scope>NUCLEOTIDE SEQUENCE [LARGE SCALE GENOMIC DNA]</scope>
    <source>
        <strain evidence="3">CpI1-S</strain>
    </source>
</reference>
<keyword evidence="3" id="KW-1185">Reference proteome</keyword>
<dbReference type="EMBL" id="JYFN01000103">
    <property type="protein sequence ID" value="KJE19488.1"/>
    <property type="molecule type" value="Genomic_DNA"/>
</dbReference>
<comment type="caution">
    <text evidence="2">The sequence shown here is derived from an EMBL/GenBank/DDBJ whole genome shotgun (WGS) entry which is preliminary data.</text>
</comment>
<proteinExistence type="predicted"/>
<dbReference type="OrthoDB" id="4199224at2"/>
<dbReference type="Pfam" id="PF04073">
    <property type="entry name" value="tRNA_edit"/>
    <property type="match status" value="1"/>
</dbReference>
<protein>
    <recommendedName>
        <fullName evidence="1">YbaK/aminoacyl-tRNA synthetase-associated domain-containing protein</fullName>
    </recommendedName>
</protein>
<evidence type="ECO:0000313" key="2">
    <source>
        <dbReference type="EMBL" id="KJE19488.1"/>
    </source>
</evidence>
<organism evidence="2 3">
    <name type="scientific">Frankia torreyi</name>
    <dbReference type="NCBI Taxonomy" id="1856"/>
    <lineage>
        <taxon>Bacteria</taxon>
        <taxon>Bacillati</taxon>
        <taxon>Actinomycetota</taxon>
        <taxon>Actinomycetes</taxon>
        <taxon>Frankiales</taxon>
        <taxon>Frankiaceae</taxon>
        <taxon>Frankia</taxon>
    </lineage>
</organism>
<dbReference type="SUPFAM" id="SSF55826">
    <property type="entry name" value="YbaK/ProRS associated domain"/>
    <property type="match status" value="1"/>
</dbReference>
<gene>
    <name evidence="2" type="ORF">FF36_06230</name>
</gene>
<name>A0A0D8B5B7_9ACTN</name>
<feature type="domain" description="YbaK/aminoacyl-tRNA synthetase-associated" evidence="1">
    <location>
        <begin position="30"/>
        <end position="151"/>
    </location>
</feature>
<reference evidence="3" key="1">
    <citation type="submission" date="2015-02" db="EMBL/GenBank/DDBJ databases">
        <title>Draft Genome of Frankia sp. CpI1-S.</title>
        <authorList>
            <person name="Oshone R.T."/>
            <person name="Ngom M."/>
            <person name="Ghodhbane-Gtari F."/>
            <person name="Gtari M."/>
            <person name="Morris K."/>
            <person name="Thomas K."/>
            <person name="Sen A."/>
            <person name="Tisa L.S."/>
        </authorList>
    </citation>
    <scope>NUCLEOTIDE SEQUENCE [LARGE SCALE GENOMIC DNA]</scope>
    <source>
        <strain evidence="3">CpI1-S</strain>
    </source>
</reference>
<evidence type="ECO:0000313" key="3">
    <source>
        <dbReference type="Proteomes" id="UP000032545"/>
    </source>
</evidence>
<dbReference type="Proteomes" id="UP000032545">
    <property type="component" value="Unassembled WGS sequence"/>
</dbReference>
<accession>A0A0D8B5B7</accession>
<dbReference type="RefSeq" id="WP_044888623.1">
    <property type="nucleotide sequence ID" value="NZ_JYFN01000103.1"/>
</dbReference>
<dbReference type="Gene3D" id="3.90.960.10">
    <property type="entry name" value="YbaK/aminoacyl-tRNA synthetase-associated domain"/>
    <property type="match status" value="1"/>
</dbReference>
<dbReference type="GO" id="GO:0002161">
    <property type="term" value="F:aminoacyl-tRNA deacylase activity"/>
    <property type="evidence" value="ECO:0007669"/>
    <property type="project" value="InterPro"/>
</dbReference>